<keyword evidence="3" id="KW-1185">Reference proteome</keyword>
<dbReference type="RefSeq" id="WP_013079535.1">
    <property type="nucleotide sequence ID" value="NZ_CP027850.1"/>
</dbReference>
<accession>A0ABN5IV10</accession>
<dbReference type="Gene3D" id="3.20.20.190">
    <property type="entry name" value="Phosphatidylinositol (PI) phosphodiesterase"/>
    <property type="match status" value="1"/>
</dbReference>
<name>A0ABN5IV10_9CAUL</name>
<feature type="chain" id="PRO_5046532936" description="Calcium-dependent phosphoinositide phospholipase C" evidence="1">
    <location>
        <begin position="20"/>
        <end position="348"/>
    </location>
</feature>
<reference evidence="2 3" key="1">
    <citation type="journal article" date="2015" name="Biotechnol. Bioeng.">
        <title>Genome sequence and phenotypic characterization of Caulobacter segnis.</title>
        <authorList>
            <person name="Patel S."/>
            <person name="Fletcher B."/>
            <person name="Scott D.C."/>
            <person name="Ely B."/>
        </authorList>
    </citation>
    <scope>NUCLEOTIDE SEQUENCE [LARGE SCALE GENOMIC DNA]</scope>
    <source>
        <strain evidence="2 3">TK0059</strain>
    </source>
</reference>
<dbReference type="Proteomes" id="UP000240527">
    <property type="component" value="Chromosome"/>
</dbReference>
<dbReference type="InterPro" id="IPR032075">
    <property type="entry name" value="PI-PLC-C1"/>
</dbReference>
<evidence type="ECO:0000256" key="1">
    <source>
        <dbReference type="SAM" id="SignalP"/>
    </source>
</evidence>
<evidence type="ECO:0008006" key="4">
    <source>
        <dbReference type="Google" id="ProtNLM"/>
    </source>
</evidence>
<dbReference type="InterPro" id="IPR017946">
    <property type="entry name" value="PLC-like_Pdiesterase_TIM-brl"/>
</dbReference>
<sequence>MRPLLLAAALSVVAFASQAAEAPKINSLHWLGSHNSYRPELDPAALAHQRQVMGERSRGVEYGHPPITTQLDLGLRQLEFDPYADTRGGLYAAPYAKDPAKLAIMNGPGAKVLHAPVVDARTLCLRLSDCFAEVAAWSKAHPDHQLIVIFVNTKEEPFNTPAIPNPPLWTEADFAGLDADAIKAFGRDRIITPDDVRGTRATLREGVTGGGWPTVDSARGKVLLVLDANPRIEEAYRAGHPSLKGRVLFGLYAEDHAEAAVFNIQDPRPEETRIKALVARGFLVRTRSDADTSEARNHDLGRLKSAEQSGAQIISTDYYPSAPDPLDLKFVVRPSWFAPEEDLTSPAR</sequence>
<keyword evidence="1" id="KW-0732">Signal</keyword>
<dbReference type="EMBL" id="CP027850">
    <property type="protein sequence ID" value="AVQ02581.1"/>
    <property type="molecule type" value="Genomic_DNA"/>
</dbReference>
<feature type="signal peptide" evidence="1">
    <location>
        <begin position="1"/>
        <end position="19"/>
    </location>
</feature>
<organism evidence="2 3">
    <name type="scientific">Caulobacter segnis</name>
    <dbReference type="NCBI Taxonomy" id="88688"/>
    <lineage>
        <taxon>Bacteria</taxon>
        <taxon>Pseudomonadati</taxon>
        <taxon>Pseudomonadota</taxon>
        <taxon>Alphaproteobacteria</taxon>
        <taxon>Caulobacterales</taxon>
        <taxon>Caulobacteraceae</taxon>
        <taxon>Caulobacter</taxon>
    </lineage>
</organism>
<protein>
    <recommendedName>
        <fullName evidence="4">Calcium-dependent phosphoinositide phospholipase C</fullName>
    </recommendedName>
</protein>
<gene>
    <name evidence="2" type="ORF">B7G68_12435</name>
</gene>
<proteinExistence type="predicted"/>
<evidence type="ECO:0000313" key="3">
    <source>
        <dbReference type="Proteomes" id="UP000240527"/>
    </source>
</evidence>
<dbReference type="CDD" id="cd08589">
    <property type="entry name" value="PI-PLCc_SaPLC1_like"/>
    <property type="match status" value="1"/>
</dbReference>
<dbReference type="Pfam" id="PF16670">
    <property type="entry name" value="PI-PLC-C1"/>
    <property type="match status" value="1"/>
</dbReference>
<dbReference type="SUPFAM" id="SSF51695">
    <property type="entry name" value="PLC-like phosphodiesterases"/>
    <property type="match status" value="1"/>
</dbReference>
<evidence type="ECO:0000313" key="2">
    <source>
        <dbReference type="EMBL" id="AVQ02581.1"/>
    </source>
</evidence>